<dbReference type="SUPFAM" id="SSF47266">
    <property type="entry name" value="4-helical cytokines"/>
    <property type="match status" value="1"/>
</dbReference>
<dbReference type="Pfam" id="PF02372">
    <property type="entry name" value="IL15"/>
    <property type="match status" value="1"/>
</dbReference>
<dbReference type="GO" id="GO:0005125">
    <property type="term" value="F:cytokine activity"/>
    <property type="evidence" value="ECO:0007669"/>
    <property type="project" value="UniProtKB-KW"/>
</dbReference>
<proteinExistence type="inferred from homology"/>
<comment type="similarity">
    <text evidence="2 7">Belongs to the IL-15/IL-21 family.</text>
</comment>
<dbReference type="AlphaFoldDB" id="A0AAD7SJD2"/>
<dbReference type="Gene3D" id="1.20.1250.70">
    <property type="entry name" value="Interleukin-15/Interleukin-21"/>
    <property type="match status" value="1"/>
</dbReference>
<protein>
    <recommendedName>
        <fullName evidence="7">Interleukin</fullName>
    </recommendedName>
</protein>
<dbReference type="PANTHER" id="PTHR14356:SF3">
    <property type="entry name" value="INTERLEUKIN-15"/>
    <property type="match status" value="1"/>
</dbReference>
<sequence>MKMLCSPAQCGTSGHPNCSKSKNYDHPFHEGDILYKICTWSRGSKAKRRVRHTCVFCYFCYCQDCPHNGEIWVLFFLLSCLSASISVAEAERQDFRELRKFLKKHEQVFKNSDAMYYTPSYETRNGEACFNKVLLCYILETQVILYETNGGSTNSLEPMAKDFQLQNDWNKSCSPCEAFEETNSITFIESFRTFMYKMEDVAHSIKDD</sequence>
<evidence type="ECO:0000256" key="6">
    <source>
        <dbReference type="ARBA" id="ARBA00023157"/>
    </source>
</evidence>
<dbReference type="InterPro" id="IPR003443">
    <property type="entry name" value="IL-15/IL-21_fam"/>
</dbReference>
<dbReference type="GO" id="GO:0005615">
    <property type="term" value="C:extracellular space"/>
    <property type="evidence" value="ECO:0007669"/>
    <property type="project" value="UniProtKB-KW"/>
</dbReference>
<comment type="caution">
    <text evidence="8">The sequence shown here is derived from an EMBL/GenBank/DDBJ whole genome shotgun (WGS) entry which is preliminary data.</text>
</comment>
<gene>
    <name evidence="8" type="ORF">AAFF_G00349550</name>
</gene>
<keyword evidence="3 7" id="KW-0202">Cytokine</keyword>
<accession>A0AAD7SJD2</accession>
<evidence type="ECO:0000256" key="7">
    <source>
        <dbReference type="RuleBase" id="RU003453"/>
    </source>
</evidence>
<dbReference type="GO" id="GO:0005126">
    <property type="term" value="F:cytokine receptor binding"/>
    <property type="evidence" value="ECO:0007669"/>
    <property type="project" value="InterPro"/>
</dbReference>
<organism evidence="8 9">
    <name type="scientific">Aldrovandia affinis</name>
    <dbReference type="NCBI Taxonomy" id="143900"/>
    <lineage>
        <taxon>Eukaryota</taxon>
        <taxon>Metazoa</taxon>
        <taxon>Chordata</taxon>
        <taxon>Craniata</taxon>
        <taxon>Vertebrata</taxon>
        <taxon>Euteleostomi</taxon>
        <taxon>Actinopterygii</taxon>
        <taxon>Neopterygii</taxon>
        <taxon>Teleostei</taxon>
        <taxon>Notacanthiformes</taxon>
        <taxon>Halosauridae</taxon>
        <taxon>Aldrovandia</taxon>
    </lineage>
</organism>
<evidence type="ECO:0000313" key="8">
    <source>
        <dbReference type="EMBL" id="KAJ8403629.1"/>
    </source>
</evidence>
<dbReference type="PRINTS" id="PR01930">
    <property type="entry name" value="INTRLEUKIN15"/>
</dbReference>
<dbReference type="GO" id="GO:0042119">
    <property type="term" value="P:neutrophil activation"/>
    <property type="evidence" value="ECO:0007669"/>
    <property type="project" value="TreeGrafter"/>
</dbReference>
<dbReference type="InterPro" id="IPR020439">
    <property type="entry name" value="IL-15"/>
</dbReference>
<evidence type="ECO:0000256" key="1">
    <source>
        <dbReference type="ARBA" id="ARBA00004613"/>
    </source>
</evidence>
<evidence type="ECO:0000313" key="9">
    <source>
        <dbReference type="Proteomes" id="UP001221898"/>
    </source>
</evidence>
<keyword evidence="6" id="KW-1015">Disulfide bond</keyword>
<reference evidence="8" key="1">
    <citation type="journal article" date="2023" name="Science">
        <title>Genome structures resolve the early diversification of teleost fishes.</title>
        <authorList>
            <person name="Parey E."/>
            <person name="Louis A."/>
            <person name="Montfort J."/>
            <person name="Bouchez O."/>
            <person name="Roques C."/>
            <person name="Iampietro C."/>
            <person name="Lluch J."/>
            <person name="Castinel A."/>
            <person name="Donnadieu C."/>
            <person name="Desvignes T."/>
            <person name="Floi Bucao C."/>
            <person name="Jouanno E."/>
            <person name="Wen M."/>
            <person name="Mejri S."/>
            <person name="Dirks R."/>
            <person name="Jansen H."/>
            <person name="Henkel C."/>
            <person name="Chen W.J."/>
            <person name="Zahm M."/>
            <person name="Cabau C."/>
            <person name="Klopp C."/>
            <person name="Thompson A.W."/>
            <person name="Robinson-Rechavi M."/>
            <person name="Braasch I."/>
            <person name="Lecointre G."/>
            <person name="Bobe J."/>
            <person name="Postlethwait J.H."/>
            <person name="Berthelot C."/>
            <person name="Roest Crollius H."/>
            <person name="Guiguen Y."/>
        </authorList>
    </citation>
    <scope>NUCLEOTIDE SEQUENCE</scope>
    <source>
        <strain evidence="8">NC1722</strain>
    </source>
</reference>
<comment type="subcellular location">
    <subcellularLocation>
        <location evidence="1">Secreted</location>
    </subcellularLocation>
</comment>
<evidence type="ECO:0000256" key="4">
    <source>
        <dbReference type="ARBA" id="ARBA00022525"/>
    </source>
</evidence>
<dbReference type="InterPro" id="IPR009079">
    <property type="entry name" value="4_helix_cytokine-like_core"/>
</dbReference>
<keyword evidence="5" id="KW-0732">Signal</keyword>
<dbReference type="GO" id="GO:0050778">
    <property type="term" value="P:positive regulation of immune response"/>
    <property type="evidence" value="ECO:0007669"/>
    <property type="project" value="TreeGrafter"/>
</dbReference>
<dbReference type="Proteomes" id="UP001221898">
    <property type="component" value="Unassembled WGS sequence"/>
</dbReference>
<evidence type="ECO:0000256" key="2">
    <source>
        <dbReference type="ARBA" id="ARBA00006050"/>
    </source>
</evidence>
<evidence type="ECO:0000256" key="3">
    <source>
        <dbReference type="ARBA" id="ARBA00022514"/>
    </source>
</evidence>
<name>A0AAD7SJD2_9TELE</name>
<keyword evidence="4" id="KW-0964">Secreted</keyword>
<dbReference type="GO" id="GO:0006955">
    <property type="term" value="P:immune response"/>
    <property type="evidence" value="ECO:0007669"/>
    <property type="project" value="InterPro"/>
</dbReference>
<dbReference type="GO" id="GO:0042102">
    <property type="term" value="P:positive regulation of T cell proliferation"/>
    <property type="evidence" value="ECO:0007669"/>
    <property type="project" value="TreeGrafter"/>
</dbReference>
<evidence type="ECO:0000256" key="5">
    <source>
        <dbReference type="ARBA" id="ARBA00022729"/>
    </source>
</evidence>
<keyword evidence="9" id="KW-1185">Reference proteome</keyword>
<dbReference type="PANTHER" id="PTHR14356">
    <property type="entry name" value="INTERLEUKIN-15-RELATED"/>
    <property type="match status" value="1"/>
</dbReference>
<dbReference type="EMBL" id="JAINUG010000057">
    <property type="protein sequence ID" value="KAJ8403629.1"/>
    <property type="molecule type" value="Genomic_DNA"/>
</dbReference>
<dbReference type="GO" id="GO:0001819">
    <property type="term" value="P:positive regulation of cytokine production"/>
    <property type="evidence" value="ECO:0007669"/>
    <property type="project" value="TreeGrafter"/>
</dbReference>